<dbReference type="Pfam" id="PF20882">
    <property type="entry name" value="Sos7"/>
    <property type="match status" value="1"/>
</dbReference>
<dbReference type="EMBL" id="AJWJ01000247">
    <property type="protein sequence ID" value="KAF2072793.1"/>
    <property type="molecule type" value="Genomic_DNA"/>
</dbReference>
<feature type="coiled-coil region" evidence="1">
    <location>
        <begin position="136"/>
        <end position="173"/>
    </location>
</feature>
<accession>A0A8J4UZC1</accession>
<feature type="coiled-coil region" evidence="1">
    <location>
        <begin position="83"/>
        <end position="110"/>
    </location>
</feature>
<evidence type="ECO:0000256" key="1">
    <source>
        <dbReference type="SAM" id="Coils"/>
    </source>
</evidence>
<evidence type="ECO:0000259" key="2">
    <source>
        <dbReference type="Pfam" id="PF20882"/>
    </source>
</evidence>
<dbReference type="AlphaFoldDB" id="A0A8J4UZC1"/>
<keyword evidence="1" id="KW-0175">Coiled coil</keyword>
<proteinExistence type="predicted"/>
<gene>
    <name evidence="3" type="ORF">CYY_005894</name>
</gene>
<reference evidence="3" key="1">
    <citation type="submission" date="2020-01" db="EMBL/GenBank/DDBJ databases">
        <title>Development of genomics and gene disruption for Polysphondylium violaceum indicates a role for the polyketide synthase stlB in stalk morphogenesis.</title>
        <authorList>
            <person name="Narita B."/>
            <person name="Kawabe Y."/>
            <person name="Kin K."/>
            <person name="Saito T."/>
            <person name="Gibbs R."/>
            <person name="Kuspa A."/>
            <person name="Muzny D."/>
            <person name="Queller D."/>
            <person name="Richards S."/>
            <person name="Strassman J."/>
            <person name="Sucgang R."/>
            <person name="Worley K."/>
            <person name="Schaap P."/>
        </authorList>
    </citation>
    <scope>NUCLEOTIDE SEQUENCE</scope>
    <source>
        <strain evidence="3">QSvi11</strain>
    </source>
</reference>
<name>A0A8J4UZC1_9MYCE</name>
<dbReference type="InterPro" id="IPR048781">
    <property type="entry name" value="Sos7_CC"/>
</dbReference>
<dbReference type="OrthoDB" id="18959at2759"/>
<evidence type="ECO:0000313" key="3">
    <source>
        <dbReference type="EMBL" id="KAF2072793.1"/>
    </source>
</evidence>
<feature type="domain" description="Kinetochore protein Sos7 coiled-coil" evidence="2">
    <location>
        <begin position="46"/>
        <end position="117"/>
    </location>
</feature>
<organism evidence="3 4">
    <name type="scientific">Polysphondylium violaceum</name>
    <dbReference type="NCBI Taxonomy" id="133409"/>
    <lineage>
        <taxon>Eukaryota</taxon>
        <taxon>Amoebozoa</taxon>
        <taxon>Evosea</taxon>
        <taxon>Eumycetozoa</taxon>
        <taxon>Dictyostelia</taxon>
        <taxon>Dictyosteliales</taxon>
        <taxon>Dictyosteliaceae</taxon>
        <taxon>Polysphondylium</taxon>
    </lineage>
</organism>
<protein>
    <recommendedName>
        <fullName evidence="2">Kinetochore protein Sos7 coiled-coil domain-containing protein</fullName>
    </recommendedName>
</protein>
<comment type="caution">
    <text evidence="3">The sequence shown here is derived from an EMBL/GenBank/DDBJ whole genome shotgun (WGS) entry which is preliminary data.</text>
</comment>
<dbReference type="Proteomes" id="UP000695562">
    <property type="component" value="Unassembled WGS sequence"/>
</dbReference>
<keyword evidence="4" id="KW-1185">Reference proteome</keyword>
<evidence type="ECO:0000313" key="4">
    <source>
        <dbReference type="Proteomes" id="UP000695562"/>
    </source>
</evidence>
<sequence length="387" mass="45091">MKEQEITNLNNYYDIINTISNDLFTFLSKNDVTNKNFEKEINRIQENFSTLKFNFAEMGSKQKFMKSINQINVPIQSPNQSAIDQMEANISKEKKEFKEIKEQNTKLFAEVVKIISSITVLDDKFKNDKEALITLVQEANSQFEKIQIIKQSLQELQESSNRFEQNSQNQMKSKLSSSALWYTKFNQFAQLIQGYKVLPPSSPSTLCFEFNFQCNSRSQTHILTLHASSTNNSVSNLDSPPHITGYHLSPPLPKSGRDYESIFHEYIQDNANLTWNDIGDLVMEFKNSLSCFYLADTEINQLQTNYSVTRKHQTCRDELSITLPKGGFVCNFSIDYDYPKYSNIQINFIQKPNNFDRIENLSFIQKKINENRWNLSQLLEEIDYYLE</sequence>